<evidence type="ECO:0000313" key="2">
    <source>
        <dbReference type="EMBL" id="KAF8565950.1"/>
    </source>
</evidence>
<name>A0A8T0DDU5_9TREM</name>
<keyword evidence="3" id="KW-1185">Reference proteome</keyword>
<dbReference type="Proteomes" id="UP000699462">
    <property type="component" value="Unassembled WGS sequence"/>
</dbReference>
<dbReference type="EMBL" id="JTDF01005812">
    <property type="protein sequence ID" value="KAF8565950.1"/>
    <property type="molecule type" value="Genomic_DNA"/>
</dbReference>
<comment type="caution">
    <text evidence="2">The sequence shown here is derived from an EMBL/GenBank/DDBJ whole genome shotgun (WGS) entry which is preliminary data.</text>
</comment>
<dbReference type="AlphaFoldDB" id="A0A8T0DDU5"/>
<gene>
    <name evidence="2" type="ORF">P879_05924</name>
</gene>
<accession>A0A8T0DDU5</accession>
<feature type="compositionally biased region" description="Basic and acidic residues" evidence="1">
    <location>
        <begin position="84"/>
        <end position="94"/>
    </location>
</feature>
<dbReference type="OrthoDB" id="6254901at2759"/>
<reference evidence="2 3" key="1">
    <citation type="submission" date="2019-07" db="EMBL/GenBank/DDBJ databases">
        <title>Annotation for the trematode Paragonimus westermani.</title>
        <authorList>
            <person name="Choi Y.-J."/>
        </authorList>
    </citation>
    <scope>NUCLEOTIDE SEQUENCE [LARGE SCALE GENOMIC DNA]</scope>
    <source>
        <strain evidence="2">180907_Pwestermani</strain>
    </source>
</reference>
<feature type="region of interest" description="Disordered" evidence="1">
    <location>
        <begin position="76"/>
        <end position="106"/>
    </location>
</feature>
<feature type="compositionally biased region" description="Polar residues" evidence="1">
    <location>
        <begin position="96"/>
        <end position="106"/>
    </location>
</feature>
<feature type="region of interest" description="Disordered" evidence="1">
    <location>
        <begin position="315"/>
        <end position="334"/>
    </location>
</feature>
<proteinExistence type="predicted"/>
<evidence type="ECO:0000313" key="3">
    <source>
        <dbReference type="Proteomes" id="UP000699462"/>
    </source>
</evidence>
<sequence>MSGDELLQSKYNRLCVEFKKLRNKYRECKENTSKELSVLQLLKSSEREKDLRISKLERECDSLRFTNAYLSKQLDSKSGINEDSDPRSEARMDKSPSCTTQAGCSDANSLRGVRDHISDTAPSQIHQLLSDLVTALREWTAAILSREKQMNCAEADTYLIDQVARLERQVGELSLQCQLERKRRLMNTEEPNSQIPNRTNREQDITGLFLPTQAFDCPAITTMDLFEQRVHALTEQTHSLIAVVSFLKDEIRSMSPYLLSLAREAHYQETEASRAHAELQRLRAQLDHAHSNTLQRNNEMAQHLANLTDELQELRGFGRPPGSGSLSTTPAKKGSIFYVPKR</sequence>
<protein>
    <recommendedName>
        <fullName evidence="4">KLRAQ motif-containing protein 1</fullName>
    </recommendedName>
</protein>
<evidence type="ECO:0008006" key="4">
    <source>
        <dbReference type="Google" id="ProtNLM"/>
    </source>
</evidence>
<organism evidence="2 3">
    <name type="scientific">Paragonimus westermani</name>
    <dbReference type="NCBI Taxonomy" id="34504"/>
    <lineage>
        <taxon>Eukaryota</taxon>
        <taxon>Metazoa</taxon>
        <taxon>Spiralia</taxon>
        <taxon>Lophotrochozoa</taxon>
        <taxon>Platyhelminthes</taxon>
        <taxon>Trematoda</taxon>
        <taxon>Digenea</taxon>
        <taxon>Plagiorchiida</taxon>
        <taxon>Troglotremata</taxon>
        <taxon>Troglotrematidae</taxon>
        <taxon>Paragonimus</taxon>
    </lineage>
</organism>
<evidence type="ECO:0000256" key="1">
    <source>
        <dbReference type="SAM" id="MobiDB-lite"/>
    </source>
</evidence>